<proteinExistence type="predicted"/>
<dbReference type="PROSITE" id="PS51375">
    <property type="entry name" value="PPR"/>
    <property type="match status" value="5"/>
</dbReference>
<evidence type="ECO:0000313" key="4">
    <source>
        <dbReference type="Proteomes" id="UP001318860"/>
    </source>
</evidence>
<dbReference type="NCBIfam" id="TIGR00756">
    <property type="entry name" value="PPR"/>
    <property type="match status" value="8"/>
</dbReference>
<comment type="caution">
    <text evidence="3">The sequence shown here is derived from an EMBL/GenBank/DDBJ whole genome shotgun (WGS) entry which is preliminary data.</text>
</comment>
<dbReference type="EMBL" id="JABTTQ020001768">
    <property type="protein sequence ID" value="KAK6128310.1"/>
    <property type="molecule type" value="Genomic_DNA"/>
</dbReference>
<dbReference type="Pfam" id="PF01535">
    <property type="entry name" value="PPR"/>
    <property type="match status" value="5"/>
</dbReference>
<dbReference type="Pfam" id="PF13041">
    <property type="entry name" value="PPR_2"/>
    <property type="match status" value="2"/>
</dbReference>
<dbReference type="InterPro" id="IPR002885">
    <property type="entry name" value="PPR_rpt"/>
</dbReference>
<sequence>MITGEQVIKFFEACKNGRCLNQLHSLTIKTGFKLDTFFAAKLIDLYSRFTPVETTRKLFDETPRRTVYIWNSILKCYCRDKQYKETLSLFSHLFLSEKPDLYTISIALKACAALKALNHGKIVHGFVRKSAQINRDLFVGSALIELYSKCGEIDDALCVFEEIPEPDTVLWTTMISGYEQNGEPIQALEFFARMVIAKGVLIDSITLISVVSACAQMFDLKAGRSIHGYMIRMGFESGLSLLNALLNLYGKTGSIHAAANMFEKMPERDVISWGSMMACYAHNGCAREALDLFDEMVARGIDPNAVILISALQACEATCNLQGGKQIHKLAIKKGLDLDILISTALIDMYMNCCSPDEAIEVFNEMPERDAVCFSAILHGCVENGRAGKSIGIFCEMLANGFQPDAFDVVKILTACSELGVFQQTSCVHGFTIKGGLADNSFLGASLVESYAKCGSLDGAIAVFRQIIDRDVVIWSSMLAAYGFHGKGQEALQLFNQMIKHSAVRPNEVSFLSILSACSHAGLVKQGIKIFNMMVKDYGLTPNSKHYGILVDLLGRIGELEKAMGFIGQIQEPVEANIWGALLNSCRIYQNMEIGEIAAQKVFDLNPCHAGHYILLSNMYADEKRWDNAAEVRKFVREKQLKKFSGESVIEIRDEVCSFIANDRSHQDSKQILELLCILEGKMREEYNVFNMDIMLHEFS</sequence>
<feature type="repeat" description="PPR" evidence="2">
    <location>
        <begin position="269"/>
        <end position="303"/>
    </location>
</feature>
<keyword evidence="4" id="KW-1185">Reference proteome</keyword>
<feature type="repeat" description="PPR" evidence="2">
    <location>
        <begin position="167"/>
        <end position="202"/>
    </location>
</feature>
<dbReference type="InterPro" id="IPR011990">
    <property type="entry name" value="TPR-like_helical_dom_sf"/>
</dbReference>
<dbReference type="Gene3D" id="1.25.40.10">
    <property type="entry name" value="Tetratricopeptide repeat domain"/>
    <property type="match status" value="5"/>
</dbReference>
<dbReference type="InterPro" id="IPR046960">
    <property type="entry name" value="PPR_At4g14850-like_plant"/>
</dbReference>
<keyword evidence="1" id="KW-0677">Repeat</keyword>
<organism evidence="3 4">
    <name type="scientific">Rehmannia glutinosa</name>
    <name type="common">Chinese foxglove</name>
    <dbReference type="NCBI Taxonomy" id="99300"/>
    <lineage>
        <taxon>Eukaryota</taxon>
        <taxon>Viridiplantae</taxon>
        <taxon>Streptophyta</taxon>
        <taxon>Embryophyta</taxon>
        <taxon>Tracheophyta</taxon>
        <taxon>Spermatophyta</taxon>
        <taxon>Magnoliopsida</taxon>
        <taxon>eudicotyledons</taxon>
        <taxon>Gunneridae</taxon>
        <taxon>Pentapetalae</taxon>
        <taxon>asterids</taxon>
        <taxon>lamiids</taxon>
        <taxon>Lamiales</taxon>
        <taxon>Orobanchaceae</taxon>
        <taxon>Rehmannieae</taxon>
        <taxon>Rehmannia</taxon>
    </lineage>
</organism>
<dbReference type="Proteomes" id="UP001318860">
    <property type="component" value="Unassembled WGS sequence"/>
</dbReference>
<reference evidence="3 4" key="1">
    <citation type="journal article" date="2021" name="Comput. Struct. Biotechnol. J.">
        <title>De novo genome assembly of the potent medicinal plant Rehmannia glutinosa using nanopore technology.</title>
        <authorList>
            <person name="Ma L."/>
            <person name="Dong C."/>
            <person name="Song C."/>
            <person name="Wang X."/>
            <person name="Zheng X."/>
            <person name="Niu Y."/>
            <person name="Chen S."/>
            <person name="Feng W."/>
        </authorList>
    </citation>
    <scope>NUCLEOTIDE SEQUENCE [LARGE SCALE GENOMIC DNA]</scope>
    <source>
        <strain evidence="3">DH-2019</strain>
    </source>
</reference>
<feature type="repeat" description="PPR" evidence="2">
    <location>
        <begin position="471"/>
        <end position="505"/>
    </location>
</feature>
<evidence type="ECO:0000256" key="2">
    <source>
        <dbReference type="PROSITE-ProRule" id="PRU00708"/>
    </source>
</evidence>
<dbReference type="SUPFAM" id="SSF48452">
    <property type="entry name" value="TPR-like"/>
    <property type="match status" value="1"/>
</dbReference>
<evidence type="ECO:0000256" key="1">
    <source>
        <dbReference type="ARBA" id="ARBA00022737"/>
    </source>
</evidence>
<dbReference type="PANTHER" id="PTHR47926">
    <property type="entry name" value="PENTATRICOPEPTIDE REPEAT-CONTAINING PROTEIN"/>
    <property type="match status" value="1"/>
</dbReference>
<feature type="repeat" description="PPR" evidence="2">
    <location>
        <begin position="370"/>
        <end position="404"/>
    </location>
</feature>
<dbReference type="PANTHER" id="PTHR47926:SF431">
    <property type="entry name" value="PENTATRICOPEPTIDE REPEAT-CONTAINING PROTEIN-RELATED"/>
    <property type="match status" value="1"/>
</dbReference>
<evidence type="ECO:0008006" key="5">
    <source>
        <dbReference type="Google" id="ProtNLM"/>
    </source>
</evidence>
<gene>
    <name evidence="3" type="ORF">DH2020_037945</name>
</gene>
<feature type="repeat" description="PPR" evidence="2">
    <location>
        <begin position="507"/>
        <end position="542"/>
    </location>
</feature>
<dbReference type="Pfam" id="PF20431">
    <property type="entry name" value="E_motif"/>
    <property type="match status" value="1"/>
</dbReference>
<evidence type="ECO:0000313" key="3">
    <source>
        <dbReference type="EMBL" id="KAK6128310.1"/>
    </source>
</evidence>
<accession>A0ABR0V1U2</accession>
<protein>
    <recommendedName>
        <fullName evidence="5">Pentatricopeptide repeat-containing protein</fullName>
    </recommendedName>
</protein>
<dbReference type="InterPro" id="IPR046848">
    <property type="entry name" value="E_motif"/>
</dbReference>
<name>A0ABR0V1U2_REHGL</name>